<accession>A0A0G1WEW7</accession>
<name>A0A0G1WEW7_9BACT</name>
<keyword evidence="1" id="KW-1133">Transmembrane helix</keyword>
<feature type="transmembrane region" description="Helical" evidence="1">
    <location>
        <begin position="98"/>
        <end position="118"/>
    </location>
</feature>
<evidence type="ECO:0000256" key="1">
    <source>
        <dbReference type="SAM" id="Phobius"/>
    </source>
</evidence>
<dbReference type="AlphaFoldDB" id="A0A0G1WEW7"/>
<feature type="transmembrane region" description="Helical" evidence="1">
    <location>
        <begin position="54"/>
        <end position="78"/>
    </location>
</feature>
<evidence type="ECO:0000313" key="2">
    <source>
        <dbReference type="EMBL" id="KKU80765.1"/>
    </source>
</evidence>
<proteinExistence type="predicted"/>
<protein>
    <submittedName>
        <fullName evidence="2">Uncharacterized protein</fullName>
    </submittedName>
</protein>
<dbReference type="EMBL" id="LCOQ01000010">
    <property type="protein sequence ID" value="KKU80765.1"/>
    <property type="molecule type" value="Genomic_DNA"/>
</dbReference>
<keyword evidence="1" id="KW-0812">Transmembrane</keyword>
<reference evidence="2 3" key="1">
    <citation type="journal article" date="2015" name="Nature">
        <title>rRNA introns, odd ribosomes, and small enigmatic genomes across a large radiation of phyla.</title>
        <authorList>
            <person name="Brown C.T."/>
            <person name="Hug L.A."/>
            <person name="Thomas B.C."/>
            <person name="Sharon I."/>
            <person name="Castelle C.J."/>
            <person name="Singh A."/>
            <person name="Wilkins M.J."/>
            <person name="Williams K.H."/>
            <person name="Banfield J.F."/>
        </authorList>
    </citation>
    <scope>NUCLEOTIDE SEQUENCE [LARGE SCALE GENOMIC DNA]</scope>
</reference>
<keyword evidence="1" id="KW-0472">Membrane</keyword>
<sequence length="136" mass="13823">MTTHTTLLAQAQTPLGTIGGQGLGPFGKIGTGLGSGAAGGETGLIGVTKVISSIIGIMTVAAGIWFIFQLLTGGFFWISSGGDKAKLHEARERLTNAFLGLVIVVAGWSILALVGQFLGFDIVIGDPKTIIGNLGL</sequence>
<organism evidence="2 3">
    <name type="scientific">Candidatus Gottesmanbacteria bacterium GW2011_GWA1_47_8</name>
    <dbReference type="NCBI Taxonomy" id="1618438"/>
    <lineage>
        <taxon>Bacteria</taxon>
        <taxon>Candidatus Gottesmaniibacteriota</taxon>
    </lineage>
</organism>
<evidence type="ECO:0000313" key="3">
    <source>
        <dbReference type="Proteomes" id="UP000034212"/>
    </source>
</evidence>
<gene>
    <name evidence="2" type="ORF">UY08_C0010G0011</name>
</gene>
<dbReference type="Proteomes" id="UP000034212">
    <property type="component" value="Unassembled WGS sequence"/>
</dbReference>
<comment type="caution">
    <text evidence="2">The sequence shown here is derived from an EMBL/GenBank/DDBJ whole genome shotgun (WGS) entry which is preliminary data.</text>
</comment>